<comment type="caution">
    <text evidence="3">The sequence shown here is derived from an EMBL/GenBank/DDBJ whole genome shotgun (WGS) entry which is preliminary data.</text>
</comment>
<evidence type="ECO:0000313" key="4">
    <source>
        <dbReference type="Proteomes" id="UP000282818"/>
    </source>
</evidence>
<organism evidence="3 4">
    <name type="scientific">Neptunomonas marina</name>
    <dbReference type="NCBI Taxonomy" id="1815562"/>
    <lineage>
        <taxon>Bacteria</taxon>
        <taxon>Pseudomonadati</taxon>
        <taxon>Pseudomonadota</taxon>
        <taxon>Gammaproteobacteria</taxon>
        <taxon>Oceanospirillales</taxon>
        <taxon>Oceanospirillaceae</taxon>
        <taxon>Neptunomonas</taxon>
    </lineage>
</organism>
<accession>A0A437Q1C4</accession>
<dbReference type="RefSeq" id="WP_127696247.1">
    <property type="nucleotide sequence ID" value="NZ_SACQ01000015.1"/>
</dbReference>
<name>A0A437Q1C4_9GAMM</name>
<feature type="signal peptide" evidence="2">
    <location>
        <begin position="1"/>
        <end position="24"/>
    </location>
</feature>
<feature type="region of interest" description="Disordered" evidence="1">
    <location>
        <begin position="91"/>
        <end position="140"/>
    </location>
</feature>
<keyword evidence="2" id="KW-0732">Signal</keyword>
<evidence type="ECO:0000313" key="3">
    <source>
        <dbReference type="EMBL" id="RVU28273.1"/>
    </source>
</evidence>
<evidence type="ECO:0000256" key="1">
    <source>
        <dbReference type="SAM" id="MobiDB-lite"/>
    </source>
</evidence>
<protein>
    <submittedName>
        <fullName evidence="3">Uncharacterized protein</fullName>
    </submittedName>
</protein>
<sequence length="140" mass="15143">MKVKKIIISLSSVLIISAALPAAADQDAKTHYMMHGGDGPQGHQMEGSKHSADQSQEHKVITPHTDKASATNTHYMMHGGQGEQGHLMEGAKHASNQATVHQTQLATNSPTSSPKNKHYMMNSGDGPQGYWMEGKDHPTY</sequence>
<gene>
    <name evidence="3" type="ORF">EOE65_17785</name>
</gene>
<dbReference type="EMBL" id="SACQ01000015">
    <property type="protein sequence ID" value="RVU28273.1"/>
    <property type="molecule type" value="Genomic_DNA"/>
</dbReference>
<proteinExistence type="predicted"/>
<reference evidence="3 4" key="1">
    <citation type="submission" date="2019-01" db="EMBL/GenBank/DDBJ databases">
        <authorList>
            <person name="Chen W.-M."/>
        </authorList>
    </citation>
    <scope>NUCLEOTIDE SEQUENCE [LARGE SCALE GENOMIC DNA]</scope>
    <source>
        <strain evidence="3 4">HPM-16</strain>
    </source>
</reference>
<feature type="chain" id="PRO_5019358347" evidence="2">
    <location>
        <begin position="25"/>
        <end position="140"/>
    </location>
</feature>
<evidence type="ECO:0000256" key="2">
    <source>
        <dbReference type="SAM" id="SignalP"/>
    </source>
</evidence>
<dbReference type="AlphaFoldDB" id="A0A437Q1C4"/>
<keyword evidence="4" id="KW-1185">Reference proteome</keyword>
<feature type="region of interest" description="Disordered" evidence="1">
    <location>
        <begin position="36"/>
        <end position="67"/>
    </location>
</feature>
<dbReference type="Proteomes" id="UP000282818">
    <property type="component" value="Unassembled WGS sequence"/>
</dbReference>
<feature type="compositionally biased region" description="Polar residues" evidence="1">
    <location>
        <begin position="94"/>
        <end position="114"/>
    </location>
</feature>
<feature type="compositionally biased region" description="Basic and acidic residues" evidence="1">
    <location>
        <begin position="46"/>
        <end position="67"/>
    </location>
</feature>